<reference evidence="2 3" key="1">
    <citation type="submission" date="2020-01" db="EMBL/GenBank/DDBJ databases">
        <title>Muriicola jejuensis KCTC 22299.</title>
        <authorList>
            <person name="Wang G."/>
        </authorList>
    </citation>
    <scope>NUCLEOTIDE SEQUENCE [LARGE SCALE GENOMIC DNA]</scope>
    <source>
        <strain evidence="2 3">KCTC 22299</strain>
    </source>
</reference>
<dbReference type="Gene3D" id="3.10.620.30">
    <property type="match status" value="1"/>
</dbReference>
<protein>
    <submittedName>
        <fullName evidence="2">Transglutaminase family protein</fullName>
    </submittedName>
</protein>
<evidence type="ECO:0000313" key="3">
    <source>
        <dbReference type="Proteomes" id="UP000468443"/>
    </source>
</evidence>
<dbReference type="InterPro" id="IPR002931">
    <property type="entry name" value="Transglutaminase-like"/>
</dbReference>
<comment type="caution">
    <text evidence="2">The sequence shown here is derived from an EMBL/GenBank/DDBJ whole genome shotgun (WGS) entry which is preliminary data.</text>
</comment>
<gene>
    <name evidence="2" type="ORF">GWK09_11525</name>
</gene>
<evidence type="ECO:0000259" key="1">
    <source>
        <dbReference type="SMART" id="SM00460"/>
    </source>
</evidence>
<name>A0A6P0UCZ7_9FLAO</name>
<proteinExistence type="predicted"/>
<dbReference type="PANTHER" id="PTHR33490:SF6">
    <property type="entry name" value="SLL1049 PROTEIN"/>
    <property type="match status" value="1"/>
</dbReference>
<organism evidence="2 3">
    <name type="scientific">Muriicola jejuensis</name>
    <dbReference type="NCBI Taxonomy" id="504488"/>
    <lineage>
        <taxon>Bacteria</taxon>
        <taxon>Pseudomonadati</taxon>
        <taxon>Bacteroidota</taxon>
        <taxon>Flavobacteriia</taxon>
        <taxon>Flavobacteriales</taxon>
        <taxon>Flavobacteriaceae</taxon>
        <taxon>Muriicola</taxon>
    </lineage>
</organism>
<dbReference type="InterPro" id="IPR038765">
    <property type="entry name" value="Papain-like_cys_pep_sf"/>
</dbReference>
<dbReference type="RefSeq" id="WP_163693578.1">
    <property type="nucleotide sequence ID" value="NZ_FXTW01000004.1"/>
</dbReference>
<evidence type="ECO:0000313" key="2">
    <source>
        <dbReference type="EMBL" id="NER11151.1"/>
    </source>
</evidence>
<dbReference type="AlphaFoldDB" id="A0A6P0UCZ7"/>
<dbReference type="SUPFAM" id="SSF54001">
    <property type="entry name" value="Cysteine proteinases"/>
    <property type="match status" value="1"/>
</dbReference>
<dbReference type="Proteomes" id="UP000468443">
    <property type="component" value="Unassembled WGS sequence"/>
</dbReference>
<dbReference type="Pfam" id="PF01841">
    <property type="entry name" value="Transglut_core"/>
    <property type="match status" value="1"/>
</dbReference>
<dbReference type="EMBL" id="JAABOP010000003">
    <property type="protein sequence ID" value="NER11151.1"/>
    <property type="molecule type" value="Genomic_DNA"/>
</dbReference>
<feature type="domain" description="Transglutaminase-like" evidence="1">
    <location>
        <begin position="173"/>
        <end position="238"/>
    </location>
</feature>
<keyword evidence="3" id="KW-1185">Reference proteome</keyword>
<sequence>MSLEYKITYHAENQYENPVKEARWQFLIIPHEEEGQKVTATHFENSLDFPYEESTNAYGFRTLRILAKSEFERIEFKASFTVLKTAVNPFDFDLPLDPPEDLKRYQTLDFKVEHEPFLRKTPLTTLLEEHAKFFEYRGDKTVFENLVDLNQWVYEKIFYTPGVTHVNTTLDEIVENRHGVCQDFAHLFAAVARQFGIPCRYVSGYLHQGNGYFGDSQMHAWTEAYLLDVGWVGFDPTNNILASENHIKVAHGKDYSDCAPLKGILYSRGGNTTSHSVQVLGQQQQ</sequence>
<dbReference type="PANTHER" id="PTHR33490">
    <property type="entry name" value="BLR5614 PROTEIN-RELATED"/>
    <property type="match status" value="1"/>
</dbReference>
<dbReference type="SMART" id="SM00460">
    <property type="entry name" value="TGc"/>
    <property type="match status" value="1"/>
</dbReference>
<accession>A0A6P0UCZ7</accession>